<dbReference type="InterPro" id="IPR042276">
    <property type="entry name" value="CapZ_alpha/beta_2"/>
</dbReference>
<evidence type="ECO:0000256" key="1">
    <source>
        <dbReference type="ARBA" id="ARBA00004245"/>
    </source>
</evidence>
<dbReference type="OrthoDB" id="9979678at2759"/>
<dbReference type="SUPFAM" id="SSF90096">
    <property type="entry name" value="Subunits of heterodimeric actin filament capping protein Capz"/>
    <property type="match status" value="1"/>
</dbReference>
<dbReference type="Pfam" id="PF01115">
    <property type="entry name" value="F_actin_cap_B"/>
    <property type="match status" value="1"/>
</dbReference>
<dbReference type="Gene3D" id="3.90.1150.210">
    <property type="entry name" value="F-actin capping protein, beta subunit"/>
    <property type="match status" value="1"/>
</dbReference>
<comment type="similarity">
    <text evidence="2 9">Belongs to the F-actin-capping protein beta subunit family.</text>
</comment>
<name>A0A9P8T4Z2_9ASCO</name>
<organism evidence="10 11">
    <name type="scientific">Ogataea philodendri</name>
    <dbReference type="NCBI Taxonomy" id="1378263"/>
    <lineage>
        <taxon>Eukaryota</taxon>
        <taxon>Fungi</taxon>
        <taxon>Dikarya</taxon>
        <taxon>Ascomycota</taxon>
        <taxon>Saccharomycotina</taxon>
        <taxon>Pichiomycetes</taxon>
        <taxon>Pichiales</taxon>
        <taxon>Pichiaceae</taxon>
        <taxon>Ogataea</taxon>
    </lineage>
</organism>
<dbReference type="InterPro" id="IPR037282">
    <property type="entry name" value="CapZ_alpha/beta"/>
</dbReference>
<comment type="caution">
    <text evidence="10">The sequence shown here is derived from an EMBL/GenBank/DDBJ whole genome shotgun (WGS) entry which is preliminary data.</text>
</comment>
<dbReference type="InterPro" id="IPR043175">
    <property type="entry name" value="CAPZB_N"/>
</dbReference>
<dbReference type="AlphaFoldDB" id="A0A9P8T4Z2"/>
<comment type="subcellular location">
    <subcellularLocation>
        <location evidence="1 9">Cytoplasm</location>
        <location evidence="1 9">Cytoskeleton</location>
    </subcellularLocation>
</comment>
<keyword evidence="5 9" id="KW-0963">Cytoplasm</keyword>
<protein>
    <recommendedName>
        <fullName evidence="3 9">F-actin-capping protein subunit beta</fullName>
    </recommendedName>
</protein>
<evidence type="ECO:0000256" key="3">
    <source>
        <dbReference type="ARBA" id="ARBA00021859"/>
    </source>
</evidence>
<dbReference type="GeneID" id="70235902"/>
<dbReference type="InterPro" id="IPR019771">
    <property type="entry name" value="F-actin_capping_bsu_CS"/>
</dbReference>
<evidence type="ECO:0000256" key="2">
    <source>
        <dbReference type="ARBA" id="ARBA00006039"/>
    </source>
</evidence>
<evidence type="ECO:0000256" key="8">
    <source>
        <dbReference type="ARBA" id="ARBA00025389"/>
    </source>
</evidence>
<evidence type="ECO:0000256" key="5">
    <source>
        <dbReference type="ARBA" id="ARBA00022490"/>
    </source>
</evidence>
<dbReference type="PANTHER" id="PTHR10619:SF0">
    <property type="entry name" value="F-ACTIN-CAPPING PROTEIN SUBUNIT BETA ISOFORMS 1 AND 2"/>
    <property type="match status" value="1"/>
</dbReference>
<dbReference type="InterPro" id="IPR001698">
    <property type="entry name" value="CAPZB"/>
</dbReference>
<dbReference type="GO" id="GO:0030036">
    <property type="term" value="P:actin cytoskeleton organization"/>
    <property type="evidence" value="ECO:0007669"/>
    <property type="project" value="InterPro"/>
</dbReference>
<dbReference type="GO" id="GO:0051015">
    <property type="term" value="F:actin filament binding"/>
    <property type="evidence" value="ECO:0007669"/>
    <property type="project" value="TreeGrafter"/>
</dbReference>
<dbReference type="PROSITE" id="PS00231">
    <property type="entry name" value="F_ACTIN_CAPPING_BETA"/>
    <property type="match status" value="1"/>
</dbReference>
<evidence type="ECO:0000313" key="11">
    <source>
        <dbReference type="Proteomes" id="UP000769157"/>
    </source>
</evidence>
<sequence>MEVVATINGPSKPLPNFAVLKSSHSDPKCKSANTYERLDPKNIHKNLENICRLQPDLAEELLSSVDTPLKTARCEESGKNYLCCDYNRDGDSYRSPWSNTFYPKLDDEEDAPHPSAHLRELETFANKSFDIYRELYYEGGISSVYFWDSEDDDVDASGKIGFAGVVLLKKTVDSNNPKDGGSWDSIHVIEIIPGSGDKATYKVTSTVILDISNSDSLDIYLSGNLTRQTSKELEYKDSASHVSNVGSLVEDIESRLRNLLQEVYFGKTKDILGDIRSLEPLNSKSDEKQKHSELIDNLKGL</sequence>
<dbReference type="GO" id="GO:0030479">
    <property type="term" value="C:actin cortical patch"/>
    <property type="evidence" value="ECO:0007669"/>
    <property type="project" value="TreeGrafter"/>
</dbReference>
<dbReference type="GO" id="GO:0051016">
    <property type="term" value="P:barbed-end actin filament capping"/>
    <property type="evidence" value="ECO:0007669"/>
    <property type="project" value="UniProtKB-UniRule"/>
</dbReference>
<proteinExistence type="inferred from homology"/>
<dbReference type="GO" id="GO:0000902">
    <property type="term" value="P:cell morphogenesis"/>
    <property type="evidence" value="ECO:0007669"/>
    <property type="project" value="TreeGrafter"/>
</dbReference>
<evidence type="ECO:0000256" key="6">
    <source>
        <dbReference type="ARBA" id="ARBA00023203"/>
    </source>
</evidence>
<dbReference type="EMBL" id="JAEUBE010000295">
    <property type="protein sequence ID" value="KAH3665749.1"/>
    <property type="molecule type" value="Genomic_DNA"/>
</dbReference>
<evidence type="ECO:0000256" key="4">
    <source>
        <dbReference type="ARBA" id="ARBA00022467"/>
    </source>
</evidence>
<dbReference type="PRINTS" id="PR00192">
    <property type="entry name" value="FACTINCAPB"/>
</dbReference>
<reference evidence="10" key="1">
    <citation type="journal article" date="2021" name="Open Biol.">
        <title>Shared evolutionary footprints suggest mitochondrial oxidative damage underlies multiple complex I losses in fungi.</title>
        <authorList>
            <person name="Schikora-Tamarit M.A."/>
            <person name="Marcet-Houben M."/>
            <person name="Nosek J."/>
            <person name="Gabaldon T."/>
        </authorList>
    </citation>
    <scope>NUCLEOTIDE SEQUENCE</scope>
    <source>
        <strain evidence="10">CBS6075</strain>
    </source>
</reference>
<dbReference type="FunFam" id="1.20.58.570:FF:000001">
    <property type="entry name" value="F-actin-capping protein subunit beta"/>
    <property type="match status" value="1"/>
</dbReference>
<accession>A0A9P8T4Z2</accession>
<evidence type="ECO:0000313" key="10">
    <source>
        <dbReference type="EMBL" id="KAH3665749.1"/>
    </source>
</evidence>
<keyword evidence="6 9" id="KW-0009">Actin-binding</keyword>
<dbReference type="Proteomes" id="UP000769157">
    <property type="component" value="Unassembled WGS sequence"/>
</dbReference>
<evidence type="ECO:0000256" key="7">
    <source>
        <dbReference type="ARBA" id="ARBA00023212"/>
    </source>
</evidence>
<dbReference type="GO" id="GO:0008290">
    <property type="term" value="C:F-actin capping protein complex"/>
    <property type="evidence" value="ECO:0007669"/>
    <property type="project" value="UniProtKB-UniRule"/>
</dbReference>
<gene>
    <name evidence="10" type="ORF">OGAPHI_003937</name>
</gene>
<comment type="subunit">
    <text evidence="9">Heterodimer of an alpha and a beta subunit.</text>
</comment>
<comment type="function">
    <text evidence="8 9">F-actin-capping proteins bind in a Ca(2+)-independent manner to the fast growing ends of actin filaments (barbed end) thereby blocking the exchange of subunits at these ends. Unlike other capping proteins (such as gelsolin and severin), these proteins do not sever actin filaments.</text>
</comment>
<keyword evidence="7 9" id="KW-0206">Cytoskeleton</keyword>
<dbReference type="RefSeq" id="XP_046060953.1">
    <property type="nucleotide sequence ID" value="XM_046204961.1"/>
</dbReference>
<keyword evidence="11" id="KW-1185">Reference proteome</keyword>
<evidence type="ECO:0000256" key="9">
    <source>
        <dbReference type="RuleBase" id="RU365078"/>
    </source>
</evidence>
<dbReference type="Gene3D" id="1.20.58.570">
    <property type="match status" value="1"/>
</dbReference>
<reference evidence="10" key="2">
    <citation type="submission" date="2021-01" db="EMBL/GenBank/DDBJ databases">
        <authorList>
            <person name="Schikora-Tamarit M.A."/>
        </authorList>
    </citation>
    <scope>NUCLEOTIDE SEQUENCE</scope>
    <source>
        <strain evidence="10">CBS6075</strain>
    </source>
</reference>
<keyword evidence="4 9" id="KW-0117">Actin capping</keyword>
<dbReference type="PANTHER" id="PTHR10619">
    <property type="entry name" value="F-ACTIN-CAPPING PROTEIN SUBUNIT BETA"/>
    <property type="match status" value="1"/>
</dbReference>